<dbReference type="EMBL" id="KV448191">
    <property type="protein sequence ID" value="OAX41079.1"/>
    <property type="molecule type" value="Genomic_DNA"/>
</dbReference>
<feature type="region of interest" description="Disordered" evidence="3">
    <location>
        <begin position="1"/>
        <end position="70"/>
    </location>
</feature>
<feature type="domain" description="K Homology" evidence="4">
    <location>
        <begin position="876"/>
        <end position="953"/>
    </location>
</feature>
<evidence type="ECO:0000256" key="2">
    <source>
        <dbReference type="PROSITE-ProRule" id="PRU00117"/>
    </source>
</evidence>
<dbReference type="PANTHER" id="PTHR10627">
    <property type="entry name" value="SCP160"/>
    <property type="match status" value="1"/>
</dbReference>
<protein>
    <recommendedName>
        <fullName evidence="4">K Homology domain-containing protein</fullName>
    </recommendedName>
</protein>
<dbReference type="Gene3D" id="3.30.1370.10">
    <property type="entry name" value="K Homology domain, type 1"/>
    <property type="match status" value="8"/>
</dbReference>
<dbReference type="PROSITE" id="PS50084">
    <property type="entry name" value="KH_TYPE_1"/>
    <property type="match status" value="8"/>
</dbReference>
<organism evidence="5 6">
    <name type="scientific">Rhizopogon vinicolor AM-OR11-026</name>
    <dbReference type="NCBI Taxonomy" id="1314800"/>
    <lineage>
        <taxon>Eukaryota</taxon>
        <taxon>Fungi</taxon>
        <taxon>Dikarya</taxon>
        <taxon>Basidiomycota</taxon>
        <taxon>Agaricomycotina</taxon>
        <taxon>Agaricomycetes</taxon>
        <taxon>Agaricomycetidae</taxon>
        <taxon>Boletales</taxon>
        <taxon>Suillineae</taxon>
        <taxon>Rhizopogonaceae</taxon>
        <taxon>Rhizopogon</taxon>
    </lineage>
</organism>
<feature type="domain" description="K Homology" evidence="4">
    <location>
        <begin position="548"/>
        <end position="620"/>
    </location>
</feature>
<feature type="compositionally biased region" description="Polar residues" evidence="3">
    <location>
        <begin position="198"/>
        <end position="207"/>
    </location>
</feature>
<dbReference type="GO" id="GO:0003729">
    <property type="term" value="F:mRNA binding"/>
    <property type="evidence" value="ECO:0007669"/>
    <property type="project" value="TreeGrafter"/>
</dbReference>
<gene>
    <name evidence="5" type="ORF">K503DRAFT_547544</name>
</gene>
<dbReference type="SUPFAM" id="SSF54791">
    <property type="entry name" value="Eukaryotic type KH-domain (KH-domain type I)"/>
    <property type="match status" value="8"/>
</dbReference>
<dbReference type="GO" id="GO:0005737">
    <property type="term" value="C:cytoplasm"/>
    <property type="evidence" value="ECO:0007669"/>
    <property type="project" value="TreeGrafter"/>
</dbReference>
<keyword evidence="2" id="KW-0694">RNA-binding</keyword>
<feature type="compositionally biased region" description="Polar residues" evidence="3">
    <location>
        <begin position="30"/>
        <end position="47"/>
    </location>
</feature>
<feature type="compositionally biased region" description="Low complexity" evidence="3">
    <location>
        <begin position="52"/>
        <end position="65"/>
    </location>
</feature>
<dbReference type="InterPro" id="IPR036612">
    <property type="entry name" value="KH_dom_type_1_sf"/>
</dbReference>
<dbReference type="InterPro" id="IPR004088">
    <property type="entry name" value="KH_dom_type_1"/>
</dbReference>
<dbReference type="Pfam" id="PF00013">
    <property type="entry name" value="KH_1"/>
    <property type="match status" value="7"/>
</dbReference>
<feature type="domain" description="K Homology" evidence="4">
    <location>
        <begin position="317"/>
        <end position="382"/>
    </location>
</feature>
<evidence type="ECO:0000313" key="5">
    <source>
        <dbReference type="EMBL" id="OAX41079.1"/>
    </source>
</evidence>
<evidence type="ECO:0000256" key="1">
    <source>
        <dbReference type="ARBA" id="ARBA00022737"/>
    </source>
</evidence>
<feature type="domain" description="K Homology" evidence="4">
    <location>
        <begin position="716"/>
        <end position="795"/>
    </location>
</feature>
<feature type="domain" description="K Homology" evidence="4">
    <location>
        <begin position="800"/>
        <end position="872"/>
    </location>
</feature>
<dbReference type="STRING" id="1314800.A0A1B7N8C6"/>
<evidence type="ECO:0000259" key="4">
    <source>
        <dbReference type="SMART" id="SM00322"/>
    </source>
</evidence>
<evidence type="ECO:0000313" key="6">
    <source>
        <dbReference type="Proteomes" id="UP000092154"/>
    </source>
</evidence>
<feature type="region of interest" description="Disordered" evidence="3">
    <location>
        <begin position="192"/>
        <end position="214"/>
    </location>
</feature>
<dbReference type="SMART" id="SM00322">
    <property type="entry name" value="KH"/>
    <property type="match status" value="9"/>
</dbReference>
<reference evidence="5 6" key="1">
    <citation type="submission" date="2016-06" db="EMBL/GenBank/DDBJ databases">
        <title>Comparative genomics of the ectomycorrhizal sister species Rhizopogon vinicolor and Rhizopogon vesiculosus (Basidiomycota: Boletales) reveals a divergence of the mating type B locus.</title>
        <authorList>
            <consortium name="DOE Joint Genome Institute"/>
            <person name="Mujic A.B."/>
            <person name="Kuo A."/>
            <person name="Tritt A."/>
            <person name="Lipzen A."/>
            <person name="Chen C."/>
            <person name="Johnson J."/>
            <person name="Sharma A."/>
            <person name="Barry K."/>
            <person name="Grigoriev I.V."/>
            <person name="Spatafora J.W."/>
        </authorList>
    </citation>
    <scope>NUCLEOTIDE SEQUENCE [LARGE SCALE GENOMIC DNA]</scope>
    <source>
        <strain evidence="5 6">AM-OR11-026</strain>
    </source>
</reference>
<keyword evidence="1" id="KW-0677">Repeat</keyword>
<accession>A0A1B7N8C6</accession>
<dbReference type="CDD" id="cd00105">
    <property type="entry name" value="KH-I"/>
    <property type="match status" value="4"/>
</dbReference>
<dbReference type="PANTHER" id="PTHR10627:SF31">
    <property type="entry name" value="DODECA-SATELLITE-BINDING PROTEIN 1, ISOFORM A"/>
    <property type="match status" value="1"/>
</dbReference>
<dbReference type="InterPro" id="IPR004087">
    <property type="entry name" value="KH_dom"/>
</dbReference>
<dbReference type="FunCoup" id="A0A1B7N8C6">
    <property type="interactions" value="224"/>
</dbReference>
<feature type="domain" description="K Homology" evidence="4">
    <location>
        <begin position="1177"/>
        <end position="1243"/>
    </location>
</feature>
<dbReference type="OrthoDB" id="10027144at2759"/>
<dbReference type="InParanoid" id="A0A1B7N8C6"/>
<proteinExistence type="predicted"/>
<keyword evidence="6" id="KW-1185">Reference proteome</keyword>
<dbReference type="AlphaFoldDB" id="A0A1B7N8C6"/>
<name>A0A1B7N8C6_9AGAM</name>
<feature type="domain" description="K Homology" evidence="4">
    <location>
        <begin position="629"/>
        <end position="712"/>
    </location>
</feature>
<dbReference type="Proteomes" id="UP000092154">
    <property type="component" value="Unassembled WGS sequence"/>
</dbReference>
<evidence type="ECO:0000256" key="3">
    <source>
        <dbReference type="SAM" id="MobiDB-lite"/>
    </source>
</evidence>
<feature type="domain" description="K Homology" evidence="4">
    <location>
        <begin position="957"/>
        <end position="1042"/>
    </location>
</feature>
<dbReference type="CDD" id="cd22448">
    <property type="entry name" value="KH-I_ScSCP160_rpt3"/>
    <property type="match status" value="1"/>
</dbReference>
<sequence length="1249" mass="135453">MQLTAAELQKRHELEGAPDPFPSLGEATPVRSSRVAQDPTNANSITDFPTLAPSAPAASAPVKSAWGSDAGPRIKATVKSTPVITDSFTVTQVELPVRDGKQTSLGEVMKQVIAKFKVKIEASTNQNRHTTFHMRAETQKELDKAKRTLLAYLSPLATLTLNAPASTIAAIIGPKGATLTKVREATGVKVDIPRKDSTPNGHASGTATPLPGDDEEEVMVPITITGPHPYALEAQAMLKEIIASRTSTITQKVRDIPGHILRFVMNCRPHFIEVAQGLEIYLTLNQADREITVSGDREAVIRVVETIKASIEAFGTILTSFKISLPKRQHRLLVGKAVDEIMEQCKCLVVPASPDEPSDEVTVWGKPEDLATGLGIVMTKANSQYIHEFPLPGPIALSKQLLTYMTRIDYAKALADDHPDASIFTPSPATAAHASVLNIDIVGEKSVVDGVVKQISEFIGKLIGATKEIPIDWLVHRVIQGKNAKKLKQFHEVHNVQVFFPPESAEQSQVLLVYDPLSPSASPSPVEKGKHLEDVSQELLKMAKEAADVKSQAIQVEKRWHETVVGKGGTTLNAIIGEDTTLSIKVGAQVGDASDEDVILVRGVSVDVDRAVKEILQVIEDAKNDAIVSSYSTEFDIDREYVGRVVGAQGSGLNRHRDALGVKIDVSDEADEKEKEVGKRKKVVVHQKSKIKITGRKENVEEAKKRILAQVERLADETSEVLKIPNQYHATLIGQGGKYAIRLEEAYSVKITFPRSSAENWESKTREQLKADEVLIKGGKKGVASAKSELLEALEFEKENNKILKFDVPTRSVARILGKGGVIINEIKDDTGAQKIDVDKFSDGNGSVTQITVHGTKEAIDAAKSAILAIADQVGEETTASLFIDTKFHRAIIGAGGQGLKDLITRCGGPSDPKVQAGLVRFPRQGETSDEVRLRGEPKLVNKVKEELEEIVAALRDRIVLAVEIPASQHRNLIGRGGQHLNDLQNRTGVQVQFPGSRSYNQFGEFENASDMADVDPANIVKVSGARKACEAAIAELMVCSTPFAYFRFLRCLQTHVQPPAPEVLTETVSVPLKYHHVISQQGSFFRTLRNFGVTVEQASKPQKPAVPTAPPQNGSVTARIDDAEDAPSLEIHWQVIENYQDAEEGDSEWTLKGSDATGLERAQSLIQEAIAQAAAMTCVGFLSLPDRSAFPRIVGSKGSNVARLRNETGADITVSRDTCTIVIIGSESAVDAAKDAILKQASGRPPRY</sequence>
<feature type="domain" description="K Homology" evidence="4">
    <location>
        <begin position="155"/>
        <end position="243"/>
    </location>
</feature>